<comment type="caution">
    <text evidence="6">The sequence shown here is derived from an EMBL/GenBank/DDBJ whole genome shotgun (WGS) entry which is preliminary data.</text>
</comment>
<keyword evidence="2" id="KW-0547">Nucleotide-binding</keyword>
<dbReference type="Proteomes" id="UP000243217">
    <property type="component" value="Unassembled WGS sequence"/>
</dbReference>
<protein>
    <submittedName>
        <fullName evidence="6">Kinase</fullName>
    </submittedName>
</protein>
<dbReference type="InterPro" id="IPR000719">
    <property type="entry name" value="Prot_kinase_dom"/>
</dbReference>
<dbReference type="PROSITE" id="PS50011">
    <property type="entry name" value="PROTEIN_KINASE_DOM"/>
    <property type="match status" value="1"/>
</dbReference>
<dbReference type="SUPFAM" id="SSF56112">
    <property type="entry name" value="Protein kinase-like (PK-like)"/>
    <property type="match status" value="1"/>
</dbReference>
<evidence type="ECO:0000256" key="1">
    <source>
        <dbReference type="ARBA" id="ARBA00022679"/>
    </source>
</evidence>
<feature type="domain" description="Protein kinase" evidence="5">
    <location>
        <begin position="1"/>
        <end position="201"/>
    </location>
</feature>
<keyword evidence="1" id="KW-0808">Transferase</keyword>
<dbReference type="InterPro" id="IPR011009">
    <property type="entry name" value="Kinase-like_dom_sf"/>
</dbReference>
<dbReference type="Pfam" id="PF07714">
    <property type="entry name" value="PK_Tyr_Ser-Thr"/>
    <property type="match status" value="1"/>
</dbReference>
<dbReference type="OrthoDB" id="339325at2759"/>
<dbReference type="GO" id="GO:0005524">
    <property type="term" value="F:ATP binding"/>
    <property type="evidence" value="ECO:0007669"/>
    <property type="project" value="UniProtKB-KW"/>
</dbReference>
<dbReference type="AlphaFoldDB" id="A0A1V9YTP8"/>
<dbReference type="EMBL" id="JNBS01002850">
    <property type="protein sequence ID" value="OQR89126.1"/>
    <property type="molecule type" value="Genomic_DNA"/>
</dbReference>
<dbReference type="STRING" id="74557.A0A1V9YTP8"/>
<dbReference type="GO" id="GO:0004674">
    <property type="term" value="F:protein serine/threonine kinase activity"/>
    <property type="evidence" value="ECO:0007669"/>
    <property type="project" value="TreeGrafter"/>
</dbReference>
<accession>A0A1V9YTP8</accession>
<sequence>CIVNEFSEGQSLFSILHNPTQNLTWKDNLLQCAIDICEGMLYLHTQHTPILHRALRSQNIWISYYFCLKSKNTAKINFLDLACISADLPITRETEAWIAPEILTLNPNYSEKSDVYSFGIVLWEMATCAIPRRNGDESPAFPSNTMPIILEDLYYDCVSEVRPDFAFILNKLKTRVHKAVESQMGPYPVLHSPACNCSSIE</sequence>
<gene>
    <name evidence="6" type="ORF">THRCLA_09908</name>
</gene>
<keyword evidence="3 6" id="KW-0418">Kinase</keyword>
<organism evidence="6 7">
    <name type="scientific">Thraustotheca clavata</name>
    <dbReference type="NCBI Taxonomy" id="74557"/>
    <lineage>
        <taxon>Eukaryota</taxon>
        <taxon>Sar</taxon>
        <taxon>Stramenopiles</taxon>
        <taxon>Oomycota</taxon>
        <taxon>Saprolegniomycetes</taxon>
        <taxon>Saprolegniales</taxon>
        <taxon>Achlyaceae</taxon>
        <taxon>Thraustotheca</taxon>
    </lineage>
</organism>
<name>A0A1V9YTP8_9STRA</name>
<evidence type="ECO:0000313" key="6">
    <source>
        <dbReference type="EMBL" id="OQR89126.1"/>
    </source>
</evidence>
<dbReference type="InterPro" id="IPR051681">
    <property type="entry name" value="Ser/Thr_Kinases-Pseudokinases"/>
</dbReference>
<evidence type="ECO:0000256" key="4">
    <source>
        <dbReference type="ARBA" id="ARBA00022840"/>
    </source>
</evidence>
<dbReference type="InterPro" id="IPR020635">
    <property type="entry name" value="Tyr_kinase_cat_dom"/>
</dbReference>
<evidence type="ECO:0000256" key="2">
    <source>
        <dbReference type="ARBA" id="ARBA00022741"/>
    </source>
</evidence>
<feature type="non-terminal residue" evidence="6">
    <location>
        <position position="201"/>
    </location>
</feature>
<evidence type="ECO:0000313" key="7">
    <source>
        <dbReference type="Proteomes" id="UP000243217"/>
    </source>
</evidence>
<keyword evidence="4" id="KW-0067">ATP-binding</keyword>
<evidence type="ECO:0000259" key="5">
    <source>
        <dbReference type="PROSITE" id="PS50011"/>
    </source>
</evidence>
<reference evidence="6 7" key="1">
    <citation type="journal article" date="2014" name="Genome Biol. Evol.">
        <title>The secreted proteins of Achlya hypogyna and Thraustotheca clavata identify the ancestral oomycete secretome and reveal gene acquisitions by horizontal gene transfer.</title>
        <authorList>
            <person name="Misner I."/>
            <person name="Blouin N."/>
            <person name="Leonard G."/>
            <person name="Richards T.A."/>
            <person name="Lane C.E."/>
        </authorList>
    </citation>
    <scope>NUCLEOTIDE SEQUENCE [LARGE SCALE GENOMIC DNA]</scope>
    <source>
        <strain evidence="6 7">ATCC 34112</strain>
    </source>
</reference>
<proteinExistence type="predicted"/>
<dbReference type="PANTHER" id="PTHR44329:SF288">
    <property type="entry name" value="MITOGEN-ACTIVATED PROTEIN KINASE KINASE KINASE 20"/>
    <property type="match status" value="1"/>
</dbReference>
<dbReference type="InterPro" id="IPR001245">
    <property type="entry name" value="Ser-Thr/Tyr_kinase_cat_dom"/>
</dbReference>
<feature type="non-terminal residue" evidence="6">
    <location>
        <position position="1"/>
    </location>
</feature>
<keyword evidence="7" id="KW-1185">Reference proteome</keyword>
<dbReference type="SMART" id="SM00219">
    <property type="entry name" value="TyrKc"/>
    <property type="match status" value="1"/>
</dbReference>
<dbReference type="GO" id="GO:0004713">
    <property type="term" value="F:protein tyrosine kinase activity"/>
    <property type="evidence" value="ECO:0007669"/>
    <property type="project" value="InterPro"/>
</dbReference>
<dbReference type="Gene3D" id="1.10.510.10">
    <property type="entry name" value="Transferase(Phosphotransferase) domain 1"/>
    <property type="match status" value="1"/>
</dbReference>
<evidence type="ECO:0000256" key="3">
    <source>
        <dbReference type="ARBA" id="ARBA00022777"/>
    </source>
</evidence>
<dbReference type="PANTHER" id="PTHR44329">
    <property type="entry name" value="SERINE/THREONINE-PROTEIN KINASE TNNI3K-RELATED"/>
    <property type="match status" value="1"/>
</dbReference>